<keyword evidence="2 4" id="KW-0479">Metal-binding</keyword>
<feature type="binding site" evidence="4">
    <location>
        <position position="76"/>
    </location>
    <ligand>
        <name>Zn(2+)</name>
        <dbReference type="ChEBI" id="CHEBI:29105"/>
    </ligand>
</feature>
<keyword evidence="6" id="KW-1185">Reference proteome</keyword>
<evidence type="ECO:0000256" key="3">
    <source>
        <dbReference type="ARBA" id="ARBA00022833"/>
    </source>
</evidence>
<keyword evidence="1 4" id="KW-0533">Nickel</keyword>
<dbReference type="Proteomes" id="UP001524383">
    <property type="component" value="Unassembled WGS sequence"/>
</dbReference>
<feature type="binding site" evidence="4">
    <location>
        <position position="74"/>
    </location>
    <ligand>
        <name>Zn(2+)</name>
        <dbReference type="ChEBI" id="CHEBI:29105"/>
    </ligand>
</feature>
<dbReference type="PIRSF" id="PIRSF004761">
    <property type="entry name" value="Hydrgn_mat_HypA"/>
    <property type="match status" value="1"/>
</dbReference>
<dbReference type="GO" id="GO:0016151">
    <property type="term" value="F:nickel cation binding"/>
    <property type="evidence" value="ECO:0007669"/>
    <property type="project" value="UniProtKB-UniRule"/>
</dbReference>
<reference evidence="5 6" key="1">
    <citation type="submission" date="2019-08" db="EMBL/GenBank/DDBJ databases">
        <authorList>
            <person name="Chen S.-C."/>
            <person name="Lai M.-C."/>
            <person name="You Y.-T."/>
        </authorList>
    </citation>
    <scope>NUCLEOTIDE SEQUENCE [LARGE SCALE GENOMIC DNA]</scope>
    <source>
        <strain evidence="5 6">P2F9704a</strain>
    </source>
</reference>
<accession>A0ABD4TJI8</accession>
<organism evidence="5 6">
    <name type="scientific">Methanocalculus taiwanensis</name>
    <dbReference type="NCBI Taxonomy" id="106207"/>
    <lineage>
        <taxon>Archaea</taxon>
        <taxon>Methanobacteriati</taxon>
        <taxon>Methanobacteriota</taxon>
        <taxon>Stenosarchaea group</taxon>
        <taxon>Methanomicrobia</taxon>
        <taxon>Methanomicrobiales</taxon>
        <taxon>Methanocalculaceae</taxon>
        <taxon>Methanocalculus</taxon>
    </lineage>
</organism>
<proteinExistence type="inferred from homology"/>
<dbReference type="PANTHER" id="PTHR34535:SF3">
    <property type="entry name" value="HYDROGENASE MATURATION FACTOR HYPA"/>
    <property type="match status" value="1"/>
</dbReference>
<feature type="binding site" evidence="4">
    <location>
        <position position="2"/>
    </location>
    <ligand>
        <name>Ni(2+)</name>
        <dbReference type="ChEBI" id="CHEBI:49786"/>
    </ligand>
</feature>
<comment type="function">
    <text evidence="4">Involved in the maturation of [NiFe] hydrogenases. Required for nickel insertion into the metal center of the hydrogenase.</text>
</comment>
<dbReference type="Gene3D" id="3.30.2320.80">
    <property type="match status" value="1"/>
</dbReference>
<gene>
    <name evidence="4" type="primary">hypA</name>
    <name evidence="5" type="ORF">FTO68_08100</name>
</gene>
<name>A0ABD4TJI8_9EURY</name>
<evidence type="ECO:0000256" key="2">
    <source>
        <dbReference type="ARBA" id="ARBA00022723"/>
    </source>
</evidence>
<comment type="similarity">
    <text evidence="4">Belongs to the HypA/HybF family.</text>
</comment>
<comment type="caution">
    <text evidence="5">The sequence shown here is derived from an EMBL/GenBank/DDBJ whole genome shotgun (WGS) entry which is preliminary data.</text>
</comment>
<dbReference type="PANTHER" id="PTHR34535">
    <property type="entry name" value="HYDROGENASE MATURATION FACTOR HYPA"/>
    <property type="match status" value="1"/>
</dbReference>
<dbReference type="EMBL" id="VOTZ01000016">
    <property type="protein sequence ID" value="MCQ1538941.1"/>
    <property type="molecule type" value="Genomic_DNA"/>
</dbReference>
<dbReference type="InterPro" id="IPR000688">
    <property type="entry name" value="HypA/HybF"/>
</dbReference>
<dbReference type="Pfam" id="PF01155">
    <property type="entry name" value="HypA"/>
    <property type="match status" value="1"/>
</dbReference>
<feature type="binding site" evidence="4">
    <location>
        <position position="86"/>
    </location>
    <ligand>
        <name>Zn(2+)</name>
        <dbReference type="ChEBI" id="CHEBI:29105"/>
    </ligand>
</feature>
<sequence length="113" mass="12533">MHEYGIAYDIYATARRTALDHNAIHVTRIIVNFGRMAMINPDQVSFLFETLAVDDPVMSGAEIVCEIIPPKTRCVCGYEGEEIYVCPDCGKLPTLIAGKEIVVKNIEIDTGEE</sequence>
<dbReference type="AlphaFoldDB" id="A0ABD4TJI8"/>
<evidence type="ECO:0000256" key="4">
    <source>
        <dbReference type="HAMAP-Rule" id="MF_00213"/>
    </source>
</evidence>
<dbReference type="HAMAP" id="MF_00213">
    <property type="entry name" value="HypA_HybF"/>
    <property type="match status" value="1"/>
</dbReference>
<keyword evidence="3 4" id="KW-0862">Zinc</keyword>
<evidence type="ECO:0000256" key="1">
    <source>
        <dbReference type="ARBA" id="ARBA00022596"/>
    </source>
</evidence>
<feature type="binding site" evidence="4">
    <location>
        <position position="89"/>
    </location>
    <ligand>
        <name>Zn(2+)</name>
        <dbReference type="ChEBI" id="CHEBI:29105"/>
    </ligand>
</feature>
<evidence type="ECO:0000313" key="5">
    <source>
        <dbReference type="EMBL" id="MCQ1538941.1"/>
    </source>
</evidence>
<evidence type="ECO:0000313" key="6">
    <source>
        <dbReference type="Proteomes" id="UP001524383"/>
    </source>
</evidence>
<dbReference type="GO" id="GO:0008270">
    <property type="term" value="F:zinc ion binding"/>
    <property type="evidence" value="ECO:0007669"/>
    <property type="project" value="UniProtKB-UniRule"/>
</dbReference>
<protein>
    <recommendedName>
        <fullName evidence="4">Hydrogenase maturation factor HypA</fullName>
    </recommendedName>
</protein>
<dbReference type="RefSeq" id="WP_255332899.1">
    <property type="nucleotide sequence ID" value="NZ_VOTZ01000016.1"/>
</dbReference>